<dbReference type="InterPro" id="IPR013328">
    <property type="entry name" value="6PGD_dom2"/>
</dbReference>
<proteinExistence type="predicted"/>
<keyword evidence="6" id="KW-1185">Reference proteome</keyword>
<evidence type="ECO:0000313" key="6">
    <source>
        <dbReference type="Proteomes" id="UP000198693"/>
    </source>
</evidence>
<evidence type="ECO:0000259" key="4">
    <source>
        <dbReference type="Pfam" id="PF02737"/>
    </source>
</evidence>
<gene>
    <name evidence="5" type="ORF">SAMN04487955_1126</name>
</gene>
<feature type="domain" description="3-hydroxyacyl-CoA dehydrogenase NAD binding" evidence="4">
    <location>
        <begin position="18"/>
        <end position="193"/>
    </location>
</feature>
<dbReference type="NCBIfam" id="NF006124">
    <property type="entry name" value="PRK08268.1"/>
    <property type="match status" value="1"/>
</dbReference>
<dbReference type="EMBL" id="FPBP01000012">
    <property type="protein sequence ID" value="SFU88081.1"/>
    <property type="molecule type" value="Genomic_DNA"/>
</dbReference>
<dbReference type="SUPFAM" id="SSF48179">
    <property type="entry name" value="6-phosphogluconate dehydrogenase C-terminal domain-like"/>
    <property type="match status" value="2"/>
</dbReference>
<dbReference type="GO" id="GO:0008691">
    <property type="term" value="F:3-hydroxybutyryl-CoA dehydrogenase activity"/>
    <property type="evidence" value="ECO:0007669"/>
    <property type="project" value="TreeGrafter"/>
</dbReference>
<evidence type="ECO:0000256" key="1">
    <source>
        <dbReference type="ARBA" id="ARBA00023002"/>
    </source>
</evidence>
<accession>A0A1I7JSB2</accession>
<dbReference type="FunFam" id="3.40.50.720:FF:000009">
    <property type="entry name" value="Fatty oxidation complex, alpha subunit"/>
    <property type="match status" value="1"/>
</dbReference>
<dbReference type="OrthoDB" id="5389341at2"/>
<feature type="domain" description="3-hydroxyacyl-CoA dehydrogenase C-terminal" evidence="3">
    <location>
        <begin position="423"/>
        <end position="503"/>
    </location>
</feature>
<evidence type="ECO:0000256" key="2">
    <source>
        <dbReference type="ARBA" id="ARBA00023027"/>
    </source>
</evidence>
<dbReference type="GO" id="GO:0006635">
    <property type="term" value="P:fatty acid beta-oxidation"/>
    <property type="evidence" value="ECO:0007669"/>
    <property type="project" value="TreeGrafter"/>
</dbReference>
<dbReference type="SUPFAM" id="SSF51735">
    <property type="entry name" value="NAD(P)-binding Rossmann-fold domains"/>
    <property type="match status" value="1"/>
</dbReference>
<keyword evidence="1" id="KW-0560">Oxidoreductase</keyword>
<reference evidence="6" key="1">
    <citation type="submission" date="2016-10" db="EMBL/GenBank/DDBJ databases">
        <authorList>
            <person name="Varghese N."/>
            <person name="Submissions S."/>
        </authorList>
    </citation>
    <scope>NUCLEOTIDE SEQUENCE [LARGE SCALE GENOMIC DNA]</scope>
    <source>
        <strain evidence="6">CGMCC 1.6981</strain>
    </source>
</reference>
<dbReference type="Pfam" id="PF00725">
    <property type="entry name" value="3HCDH"/>
    <property type="match status" value="2"/>
</dbReference>
<dbReference type="Gene3D" id="1.10.1040.10">
    <property type="entry name" value="N-(1-d-carboxylethyl)-l-norvaline Dehydrogenase, domain 2"/>
    <property type="match status" value="2"/>
</dbReference>
<feature type="domain" description="3-hydroxyacyl-CoA dehydrogenase C-terminal" evidence="3">
    <location>
        <begin position="198"/>
        <end position="295"/>
    </location>
</feature>
<dbReference type="Pfam" id="PF02737">
    <property type="entry name" value="3HCDH_N"/>
    <property type="match status" value="1"/>
</dbReference>
<protein>
    <submittedName>
        <fullName evidence="5">3-hydroxybutyryl-CoA dehydrogenase</fullName>
    </submittedName>
</protein>
<name>A0A1I7JSB2_9GAMM</name>
<dbReference type="PANTHER" id="PTHR48075:SF5">
    <property type="entry name" value="3-HYDROXYBUTYRYL-COA DEHYDROGENASE"/>
    <property type="match status" value="1"/>
</dbReference>
<dbReference type="InterPro" id="IPR008927">
    <property type="entry name" value="6-PGluconate_DH-like_C_sf"/>
</dbReference>
<organism evidence="5 6">
    <name type="scientific">Halomonas korlensis</name>
    <dbReference type="NCBI Taxonomy" id="463301"/>
    <lineage>
        <taxon>Bacteria</taxon>
        <taxon>Pseudomonadati</taxon>
        <taxon>Pseudomonadota</taxon>
        <taxon>Gammaproteobacteria</taxon>
        <taxon>Oceanospirillales</taxon>
        <taxon>Halomonadaceae</taxon>
        <taxon>Halomonas</taxon>
    </lineage>
</organism>
<dbReference type="InterPro" id="IPR036291">
    <property type="entry name" value="NAD(P)-bd_dom_sf"/>
</dbReference>
<dbReference type="Proteomes" id="UP000198693">
    <property type="component" value="Unassembled WGS sequence"/>
</dbReference>
<dbReference type="InterPro" id="IPR006108">
    <property type="entry name" value="3HC_DH_C"/>
</dbReference>
<evidence type="ECO:0000313" key="5">
    <source>
        <dbReference type="EMBL" id="SFU88081.1"/>
    </source>
</evidence>
<dbReference type="AlphaFoldDB" id="A0A1I7JSB2"/>
<evidence type="ECO:0000259" key="3">
    <source>
        <dbReference type="Pfam" id="PF00725"/>
    </source>
</evidence>
<dbReference type="GO" id="GO:0070403">
    <property type="term" value="F:NAD+ binding"/>
    <property type="evidence" value="ECO:0007669"/>
    <property type="project" value="InterPro"/>
</dbReference>
<dbReference type="PANTHER" id="PTHR48075">
    <property type="entry name" value="3-HYDROXYACYL-COA DEHYDROGENASE FAMILY PROTEIN"/>
    <property type="match status" value="1"/>
</dbReference>
<dbReference type="Gene3D" id="3.40.50.720">
    <property type="entry name" value="NAD(P)-binding Rossmann-like Domain"/>
    <property type="match status" value="1"/>
</dbReference>
<dbReference type="InterPro" id="IPR006176">
    <property type="entry name" value="3-OHacyl-CoA_DH_NAD-bd"/>
</dbReference>
<dbReference type="RefSeq" id="WP_089796861.1">
    <property type="nucleotide sequence ID" value="NZ_FPBP01000012.1"/>
</dbReference>
<keyword evidence="2" id="KW-0520">NAD</keyword>
<dbReference type="STRING" id="463301.SAMN04487955_1126"/>
<sequence>MPTDALPEATLATPFRRLGLVGTGAMGRGIAQLAAQAGLEVMLHDARTGAVDEAREFITGVWSRGVAKGRLSEDDLAHYRSRLHEASDLADLAGCDVVVEAIVENLEAKQGLFTRLEAILDDDAVFATNTSSLSVTAIAAACRVPQRVIGFHFFNPVPLMKIVEVIPGLRTAPEIVDRVVALGQAMGHFTARATDTPGFLVNHAGRAFGTEALRILGERVADHITIDRILVDQGGFRMGPFTLLDLTGLDVSHAVMESIYHQYYEEPRFRPSPLTRSRLAAGLLGRKSGEGFYRYEDGKAMMAEESAPPTTVPLPVWISHEDPETHQALSALVSAAGWPLDSSDMPSDESLCLLTPLGEDTTECALRHGLDPCRCVAIDMLAGLDRRRSLMTTPATEARYRDAAWALLGDDGTPVSPLRDSNGFVLQRVVACIVNVGADIAQQGVADPETLDRAVELGLGYPRGPLAMGDHYGGRRILTILNHLFTATRDPRYRPSPWLRRRAVLGLPLATTELN</sequence>